<dbReference type="InterPro" id="IPR051083">
    <property type="entry name" value="GrpII_Intron_Splice-Mob/Def"/>
</dbReference>
<evidence type="ECO:0000313" key="2">
    <source>
        <dbReference type="EMBL" id="KJF18678.1"/>
    </source>
</evidence>
<dbReference type="Proteomes" id="UP000032360">
    <property type="component" value="Unassembled WGS sequence"/>
</dbReference>
<dbReference type="EMBL" id="JXYS01000009">
    <property type="protein sequence ID" value="KJF18678.1"/>
    <property type="molecule type" value="Genomic_DNA"/>
</dbReference>
<name>A0A0D8HL80_9ACTN</name>
<dbReference type="PROSITE" id="PS50878">
    <property type="entry name" value="RT_POL"/>
    <property type="match status" value="1"/>
</dbReference>
<dbReference type="InterPro" id="IPR000477">
    <property type="entry name" value="RT_dom"/>
</dbReference>
<proteinExistence type="predicted"/>
<dbReference type="InterPro" id="IPR013597">
    <property type="entry name" value="Mat_intron_G2"/>
</dbReference>
<keyword evidence="3" id="KW-1185">Reference proteome</keyword>
<reference evidence="2 3" key="1">
    <citation type="submission" date="2015-01" db="EMBL/GenBank/DDBJ databases">
        <title>Draft genome of the acidophilic iron oxidizer Acidithrix ferrooxidans strain Py-F3.</title>
        <authorList>
            <person name="Poehlein A."/>
            <person name="Eisen S."/>
            <person name="Schloemann M."/>
            <person name="Johnson B.D."/>
            <person name="Daniel R."/>
            <person name="Muehling M."/>
        </authorList>
    </citation>
    <scope>NUCLEOTIDE SEQUENCE [LARGE SCALE GENOMIC DNA]</scope>
    <source>
        <strain evidence="2 3">Py-F3</strain>
    </source>
</reference>
<evidence type="ECO:0000313" key="3">
    <source>
        <dbReference type="Proteomes" id="UP000032360"/>
    </source>
</evidence>
<sequence>MTLDGLETLLKQQFRGRKVNMVRFADDFIVTGISKELLEYQVKPVIEAFMAERGLMASPEKTNITNIADGFDFLGWNFRKYKGKLLQRPSKDNMAAVKSKICQIISSNKTAKQESLIRQLNPVIRGWANYHRHALAKETFFSLDRYS</sequence>
<evidence type="ECO:0000259" key="1">
    <source>
        <dbReference type="PROSITE" id="PS50878"/>
    </source>
</evidence>
<organism evidence="2 3">
    <name type="scientific">Acidithrix ferrooxidans</name>
    <dbReference type="NCBI Taxonomy" id="1280514"/>
    <lineage>
        <taxon>Bacteria</taxon>
        <taxon>Bacillati</taxon>
        <taxon>Actinomycetota</taxon>
        <taxon>Acidimicrobiia</taxon>
        <taxon>Acidimicrobiales</taxon>
        <taxon>Acidimicrobiaceae</taxon>
        <taxon>Acidithrix</taxon>
    </lineage>
</organism>
<comment type="caution">
    <text evidence="2">The sequence shown here is derived from an EMBL/GenBank/DDBJ whole genome shotgun (WGS) entry which is preliminary data.</text>
</comment>
<protein>
    <submittedName>
        <fullName evidence="2">Group II intron, maturase-specific domain</fullName>
    </submittedName>
</protein>
<dbReference type="PANTHER" id="PTHR34047">
    <property type="entry name" value="NUCLEAR INTRON MATURASE 1, MITOCHONDRIAL-RELATED"/>
    <property type="match status" value="1"/>
</dbReference>
<dbReference type="Pfam" id="PF08388">
    <property type="entry name" value="GIIM"/>
    <property type="match status" value="1"/>
</dbReference>
<dbReference type="Pfam" id="PF00078">
    <property type="entry name" value="RVT_1"/>
    <property type="match status" value="1"/>
</dbReference>
<dbReference type="PANTHER" id="PTHR34047:SF8">
    <property type="entry name" value="PROTEIN YKFC"/>
    <property type="match status" value="1"/>
</dbReference>
<dbReference type="SUPFAM" id="SSF56672">
    <property type="entry name" value="DNA/RNA polymerases"/>
    <property type="match status" value="1"/>
</dbReference>
<accession>A0A0D8HL80</accession>
<dbReference type="InterPro" id="IPR043502">
    <property type="entry name" value="DNA/RNA_pol_sf"/>
</dbReference>
<dbReference type="AlphaFoldDB" id="A0A0D8HL80"/>
<gene>
    <name evidence="2" type="ORF">AXFE_04100</name>
</gene>
<dbReference type="PATRIC" id="fig|1280514.3.peg.571"/>
<dbReference type="STRING" id="1280514.AXFE_04100"/>
<feature type="domain" description="Reverse transcriptase" evidence="1">
    <location>
        <begin position="1"/>
        <end position="78"/>
    </location>
</feature>